<dbReference type="InterPro" id="IPR029045">
    <property type="entry name" value="ClpP/crotonase-like_dom_sf"/>
</dbReference>
<sequence length="319" mass="33730">MYPIIQFALLPLLFTSAQSTPTPRSLPAKVHARTSSPGHGTLTTTTNGSIIHAVINNPPINLWDYKLAADVSSFVDTLATNVNTTTNPKVVIFSSANPDFFIAHYEIHALDASSPVLPPGNGTLIGEQLLRTRTNLATLPVIFIAEINGRTSGAGNEFAVQCDIRYAGPATSVSHLEVGFGLPPGAGGIQFLVKLIGRARALEYILSGRAVDAVTAAAIGWVNKAFGSAEELTQETDALAERIAAFPEQGLAAIKARVNVQKPSDTDLQGDNDLFTQLASTKVTQEAASLFLKVSENESAGTFELNLPKDLTEIVPPGS</sequence>
<dbReference type="GO" id="GO:0006635">
    <property type="term" value="P:fatty acid beta-oxidation"/>
    <property type="evidence" value="ECO:0007669"/>
    <property type="project" value="TreeGrafter"/>
</dbReference>
<proteinExistence type="inferred from homology"/>
<evidence type="ECO:0000256" key="2">
    <source>
        <dbReference type="RuleBase" id="RU003707"/>
    </source>
</evidence>
<dbReference type="Pfam" id="PF00378">
    <property type="entry name" value="ECH_1"/>
    <property type="match status" value="1"/>
</dbReference>
<evidence type="ECO:0008006" key="7">
    <source>
        <dbReference type="Google" id="ProtNLM"/>
    </source>
</evidence>
<dbReference type="CDD" id="cd06558">
    <property type="entry name" value="crotonase-like"/>
    <property type="match status" value="1"/>
</dbReference>
<comment type="caution">
    <text evidence="5">The sequence shown here is derived from an EMBL/GenBank/DDBJ whole genome shotgun (WGS) entry which is preliminary data.</text>
</comment>
<evidence type="ECO:0000313" key="6">
    <source>
        <dbReference type="Proteomes" id="UP001276659"/>
    </source>
</evidence>
<evidence type="ECO:0000256" key="4">
    <source>
        <dbReference type="SAM" id="SignalP"/>
    </source>
</evidence>
<dbReference type="InterPro" id="IPR018376">
    <property type="entry name" value="Enoyl-CoA_hyd/isom_CS"/>
</dbReference>
<protein>
    <recommendedName>
        <fullName evidence="7">ClpP/crotonase</fullName>
    </recommendedName>
</protein>
<keyword evidence="4" id="KW-0732">Signal</keyword>
<feature type="compositionally biased region" description="Polar residues" evidence="3">
    <location>
        <begin position="33"/>
        <end position="44"/>
    </location>
</feature>
<feature type="chain" id="PRO_5042048347" description="ClpP/crotonase" evidence="4">
    <location>
        <begin position="20"/>
        <end position="319"/>
    </location>
</feature>
<dbReference type="InterPro" id="IPR001753">
    <property type="entry name" value="Enoyl-CoA_hydra/iso"/>
</dbReference>
<dbReference type="PANTHER" id="PTHR11941:SF54">
    <property type="entry name" value="ENOYL-COA HYDRATASE, MITOCHONDRIAL"/>
    <property type="match status" value="1"/>
</dbReference>
<organism evidence="5 6">
    <name type="scientific">Lepraria neglecta</name>
    <dbReference type="NCBI Taxonomy" id="209136"/>
    <lineage>
        <taxon>Eukaryota</taxon>
        <taxon>Fungi</taxon>
        <taxon>Dikarya</taxon>
        <taxon>Ascomycota</taxon>
        <taxon>Pezizomycotina</taxon>
        <taxon>Lecanoromycetes</taxon>
        <taxon>OSLEUM clade</taxon>
        <taxon>Lecanoromycetidae</taxon>
        <taxon>Lecanorales</taxon>
        <taxon>Lecanorineae</taxon>
        <taxon>Stereocaulaceae</taxon>
        <taxon>Lepraria</taxon>
    </lineage>
</organism>
<name>A0AAE0DL99_9LECA</name>
<dbReference type="SUPFAM" id="SSF52096">
    <property type="entry name" value="ClpP/crotonase"/>
    <property type="match status" value="1"/>
</dbReference>
<comment type="similarity">
    <text evidence="1 2">Belongs to the enoyl-CoA hydratase/isomerase family.</text>
</comment>
<evidence type="ECO:0000313" key="5">
    <source>
        <dbReference type="EMBL" id="KAK3174032.1"/>
    </source>
</evidence>
<keyword evidence="6" id="KW-1185">Reference proteome</keyword>
<feature type="signal peptide" evidence="4">
    <location>
        <begin position="1"/>
        <end position="19"/>
    </location>
</feature>
<dbReference type="AlphaFoldDB" id="A0AAE0DL99"/>
<dbReference type="PROSITE" id="PS00166">
    <property type="entry name" value="ENOYL_COA_HYDRATASE"/>
    <property type="match status" value="1"/>
</dbReference>
<accession>A0AAE0DL99</accession>
<evidence type="ECO:0000256" key="3">
    <source>
        <dbReference type="SAM" id="MobiDB-lite"/>
    </source>
</evidence>
<dbReference type="PANTHER" id="PTHR11941">
    <property type="entry name" value="ENOYL-COA HYDRATASE-RELATED"/>
    <property type="match status" value="1"/>
</dbReference>
<dbReference type="EMBL" id="JASNWA010000006">
    <property type="protein sequence ID" value="KAK3174032.1"/>
    <property type="molecule type" value="Genomic_DNA"/>
</dbReference>
<dbReference type="Proteomes" id="UP001276659">
    <property type="component" value="Unassembled WGS sequence"/>
</dbReference>
<feature type="region of interest" description="Disordered" evidence="3">
    <location>
        <begin position="22"/>
        <end position="44"/>
    </location>
</feature>
<reference evidence="5" key="1">
    <citation type="submission" date="2022-11" db="EMBL/GenBank/DDBJ databases">
        <title>Chromosomal genome sequence assembly and mating type (MAT) locus characterization of the leprose asexual lichenized fungus Lepraria neglecta (Nyl.) Erichsen.</title>
        <authorList>
            <person name="Allen J.L."/>
            <person name="Pfeffer B."/>
        </authorList>
    </citation>
    <scope>NUCLEOTIDE SEQUENCE</scope>
    <source>
        <strain evidence="5">Allen 5258</strain>
    </source>
</reference>
<dbReference type="Gene3D" id="3.90.226.10">
    <property type="entry name" value="2-enoyl-CoA Hydratase, Chain A, domain 1"/>
    <property type="match status" value="1"/>
</dbReference>
<evidence type="ECO:0000256" key="1">
    <source>
        <dbReference type="ARBA" id="ARBA00005254"/>
    </source>
</evidence>
<dbReference type="GO" id="GO:0003824">
    <property type="term" value="F:catalytic activity"/>
    <property type="evidence" value="ECO:0007669"/>
    <property type="project" value="InterPro"/>
</dbReference>
<gene>
    <name evidence="5" type="ORF">OEA41_001276</name>
</gene>